<reference evidence="2 3" key="1">
    <citation type="submission" date="2019-04" db="EMBL/GenBank/DDBJ databases">
        <title>Natronospirillum operosus gen. nov., sp. nov., a haloalkaliphilic satellite isolated from decaying biomass of laboratory culture of cyanobacterium Geitlerinema sp. and proposal of Natronospirillaceae fam. nov. and Saccharospirillaceae fam. nov.</title>
        <authorList>
            <person name="Kevbrin V."/>
            <person name="Boltyanskaya Y."/>
            <person name="Koziaeva V."/>
            <person name="Grouzdev D.S."/>
            <person name="Park M."/>
            <person name="Cho J."/>
        </authorList>
    </citation>
    <scope>NUCLEOTIDE SEQUENCE [LARGE SCALE GENOMIC DNA]</scope>
    <source>
        <strain evidence="2 3">G-116</strain>
    </source>
</reference>
<evidence type="ECO:0000313" key="3">
    <source>
        <dbReference type="Proteomes" id="UP000297475"/>
    </source>
</evidence>
<comment type="caution">
    <text evidence="2">The sequence shown here is derived from an EMBL/GenBank/DDBJ whole genome shotgun (WGS) entry which is preliminary data.</text>
</comment>
<dbReference type="Proteomes" id="UP000297475">
    <property type="component" value="Unassembled WGS sequence"/>
</dbReference>
<proteinExistence type="predicted"/>
<dbReference type="OrthoDB" id="8688566at2"/>
<evidence type="ECO:0000313" key="2">
    <source>
        <dbReference type="EMBL" id="TGG92565.1"/>
    </source>
</evidence>
<dbReference type="InterPro" id="IPR025140">
    <property type="entry name" value="Holin_2-3"/>
</dbReference>
<protein>
    <recommendedName>
        <fullName evidence="4">2/3 transmembrane domain holin</fullName>
    </recommendedName>
</protein>
<keyword evidence="1" id="KW-0812">Transmembrane</keyword>
<feature type="transmembrane region" description="Helical" evidence="1">
    <location>
        <begin position="6"/>
        <end position="30"/>
    </location>
</feature>
<dbReference type="Pfam" id="PF13272">
    <property type="entry name" value="Holin_2-3"/>
    <property type="match status" value="1"/>
</dbReference>
<sequence length="103" mass="11216">MRAWPWLLSGVVFAGIVAWLAPHQIGVLVWSLSKLGLGAYLGYWIDRSVFHYARPGMLFDIANSLARQDQTQGAQAMRHQASLATLRRVGIMAAAILALGLGV</sequence>
<evidence type="ECO:0000256" key="1">
    <source>
        <dbReference type="SAM" id="Phobius"/>
    </source>
</evidence>
<keyword evidence="1" id="KW-0472">Membrane</keyword>
<name>A0A4Z0WCH0_9GAMM</name>
<gene>
    <name evidence="2" type="ORF">E4656_13675</name>
</gene>
<accession>A0A4Z0WCH0</accession>
<evidence type="ECO:0008006" key="4">
    <source>
        <dbReference type="Google" id="ProtNLM"/>
    </source>
</evidence>
<organism evidence="2 3">
    <name type="scientific">Natronospirillum operosum</name>
    <dbReference type="NCBI Taxonomy" id="2759953"/>
    <lineage>
        <taxon>Bacteria</taxon>
        <taxon>Pseudomonadati</taxon>
        <taxon>Pseudomonadota</taxon>
        <taxon>Gammaproteobacteria</taxon>
        <taxon>Oceanospirillales</taxon>
        <taxon>Natronospirillaceae</taxon>
        <taxon>Natronospirillum</taxon>
    </lineage>
</organism>
<keyword evidence="3" id="KW-1185">Reference proteome</keyword>
<dbReference type="AlphaFoldDB" id="A0A4Z0WCH0"/>
<keyword evidence="1" id="KW-1133">Transmembrane helix</keyword>
<dbReference type="EMBL" id="SRMF01000005">
    <property type="protein sequence ID" value="TGG92565.1"/>
    <property type="molecule type" value="Genomic_DNA"/>
</dbReference>